<comment type="caution">
    <text evidence="1">The sequence shown here is derived from an EMBL/GenBank/DDBJ whole genome shotgun (WGS) entry which is preliminary data.</text>
</comment>
<proteinExistence type="predicted"/>
<dbReference type="Pfam" id="PF19798">
    <property type="entry name" value="Sulfotransfer_5"/>
    <property type="match status" value="1"/>
</dbReference>
<name>A0A9N9BT06_9GLOM</name>
<dbReference type="InterPro" id="IPR027417">
    <property type="entry name" value="P-loop_NTPase"/>
</dbReference>
<gene>
    <name evidence="1" type="ORF">AGERDE_LOCUS8074</name>
</gene>
<keyword evidence="2" id="KW-1185">Reference proteome</keyword>
<organism evidence="1 2">
    <name type="scientific">Ambispora gerdemannii</name>
    <dbReference type="NCBI Taxonomy" id="144530"/>
    <lineage>
        <taxon>Eukaryota</taxon>
        <taxon>Fungi</taxon>
        <taxon>Fungi incertae sedis</taxon>
        <taxon>Mucoromycota</taxon>
        <taxon>Glomeromycotina</taxon>
        <taxon>Glomeromycetes</taxon>
        <taxon>Archaeosporales</taxon>
        <taxon>Ambisporaceae</taxon>
        <taxon>Ambispora</taxon>
    </lineage>
</organism>
<reference evidence="1" key="1">
    <citation type="submission" date="2021-06" db="EMBL/GenBank/DDBJ databases">
        <authorList>
            <person name="Kallberg Y."/>
            <person name="Tangrot J."/>
            <person name="Rosling A."/>
        </authorList>
    </citation>
    <scope>NUCLEOTIDE SEQUENCE</scope>
    <source>
        <strain evidence="1">MT106</strain>
    </source>
</reference>
<dbReference type="SUPFAM" id="SSF52540">
    <property type="entry name" value="P-loop containing nucleoside triphosphate hydrolases"/>
    <property type="match status" value="1"/>
</dbReference>
<dbReference type="AlphaFoldDB" id="A0A9N9BT06"/>
<dbReference type="PANTHER" id="PTHR48312:SF1">
    <property type="entry name" value="SULFOTRANSFERASE"/>
    <property type="match status" value="1"/>
</dbReference>
<evidence type="ECO:0000313" key="1">
    <source>
        <dbReference type="EMBL" id="CAG8580031.1"/>
    </source>
</evidence>
<dbReference type="PANTHER" id="PTHR48312">
    <property type="match status" value="1"/>
</dbReference>
<dbReference type="OrthoDB" id="2405944at2759"/>
<accession>A0A9N9BT06</accession>
<sequence>MNKISCTTNNSQECKGCHRDSFKCWCCSKSYDEECSCVKFKSPCDSSKCSFCRSSPIPIILWCHPRSCSSVFQRAFLQRSQEFKCFQEPFRNDDALNMRFKIYYTQKEKDNEKVSKEENNKENKPLRVFVKDMAIFIEGQYGPNSTLSKSILLKVRHSFLIRDPSKSIKSFYRTIFQIHFQRYESLKEKEDVEKAIKLDDLRSIASSIGIKELAKFFDYVKEEFKDQTPLVVDADDLCKDPKGILGKYCELIGEVFDESMISWKPGKVEDWHSMGIWHSDLEQSTGFDKFLSDKISYTKEFKYPLFVEELIQENRKYYDYLYQALNFLKLRFYIVY</sequence>
<protein>
    <submittedName>
        <fullName evidence="1">9846_t:CDS:1</fullName>
    </submittedName>
</protein>
<dbReference type="EMBL" id="CAJVPL010001617">
    <property type="protein sequence ID" value="CAG8580031.1"/>
    <property type="molecule type" value="Genomic_DNA"/>
</dbReference>
<dbReference type="Proteomes" id="UP000789831">
    <property type="component" value="Unassembled WGS sequence"/>
</dbReference>
<dbReference type="Gene3D" id="3.40.50.300">
    <property type="entry name" value="P-loop containing nucleotide triphosphate hydrolases"/>
    <property type="match status" value="1"/>
</dbReference>
<evidence type="ECO:0000313" key="2">
    <source>
        <dbReference type="Proteomes" id="UP000789831"/>
    </source>
</evidence>